<evidence type="ECO:0000313" key="5">
    <source>
        <dbReference type="Proteomes" id="UP000045840"/>
    </source>
</evidence>
<feature type="chain" id="PRO_5006694271" evidence="1">
    <location>
        <begin position="26"/>
        <end position="148"/>
    </location>
</feature>
<sequence length="148" mass="16468">MKWITAKSSMLLLLLGLCLSLAAFATSELKEKPASLQGQFQMGFYDLLSQQKEVYDARISAVQGGYISTITNPNDNRFIFKGKFTEETAKNEQLSYHYSPIFFNNPTSGKMIDGLLDYLTHNTIFMTPMVVAGQPLLVGQSGIILSEK</sequence>
<proteinExistence type="predicted"/>
<dbReference type="AlphaFoldDB" id="A0A0T9P4M2"/>
<evidence type="ECO:0000256" key="1">
    <source>
        <dbReference type="SAM" id="SignalP"/>
    </source>
</evidence>
<protein>
    <submittedName>
        <fullName evidence="2">Uncharacterized protein</fullName>
    </submittedName>
</protein>
<feature type="signal peptide" evidence="1">
    <location>
        <begin position="1"/>
        <end position="25"/>
    </location>
</feature>
<accession>A0A0T9P4M2</accession>
<organism evidence="2 5">
    <name type="scientific">Yersinia pekkanenii</name>
    <dbReference type="NCBI Taxonomy" id="1288385"/>
    <lineage>
        <taxon>Bacteria</taxon>
        <taxon>Pseudomonadati</taxon>
        <taxon>Pseudomonadota</taxon>
        <taxon>Gammaproteobacteria</taxon>
        <taxon>Enterobacterales</taxon>
        <taxon>Yersiniaceae</taxon>
        <taxon>Yersinia</taxon>
    </lineage>
</organism>
<dbReference type="EMBL" id="CQAZ01000009">
    <property type="protein sequence ID" value="CNH44746.1"/>
    <property type="molecule type" value="Genomic_DNA"/>
</dbReference>
<evidence type="ECO:0000313" key="4">
    <source>
        <dbReference type="Proteomes" id="UP000044625"/>
    </source>
</evidence>
<keyword evidence="4" id="KW-1185">Reference proteome</keyword>
<reference evidence="5" key="1">
    <citation type="submission" date="2015-03" db="EMBL/GenBank/DDBJ databases">
        <authorList>
            <consortium name="Pathogen Informatics"/>
        </authorList>
    </citation>
    <scope>NUCLEOTIDE SEQUENCE [LARGE SCALE GENOMIC DNA]</scope>
    <source>
        <strain evidence="5">A125KOH2</strain>
    </source>
</reference>
<reference evidence="3 4" key="2">
    <citation type="submission" date="2015-03" db="EMBL/GenBank/DDBJ databases">
        <authorList>
            <consortium name="Pathogen Informatics"/>
            <person name="Murphy D."/>
        </authorList>
    </citation>
    <scope>NUCLEOTIDE SEQUENCE [LARGE SCALE GENOMIC DNA]</scope>
    <source>
        <strain evidence="3">Type strain: CIP110230</strain>
        <strain evidence="4">type strain: CIP110230</strain>
    </source>
</reference>
<keyword evidence="1" id="KW-0732">Signal</keyword>
<dbReference type="EMBL" id="CWJL01000013">
    <property type="protein sequence ID" value="CRY67660.1"/>
    <property type="molecule type" value="Genomic_DNA"/>
</dbReference>
<gene>
    <name evidence="2" type="ORF">ERS008529_01256</name>
    <name evidence="3" type="ORF">ERS137968_02742</name>
</gene>
<dbReference type="Proteomes" id="UP000045840">
    <property type="component" value="Unassembled WGS sequence"/>
</dbReference>
<reference evidence="2" key="3">
    <citation type="submission" date="2015-03" db="EMBL/GenBank/DDBJ databases">
        <authorList>
            <person name="Murphy D."/>
        </authorList>
    </citation>
    <scope>NUCLEOTIDE SEQUENCE [LARGE SCALE GENOMIC DNA]</scope>
    <source>
        <strain evidence="2">A125KOH2</strain>
    </source>
</reference>
<evidence type="ECO:0000313" key="2">
    <source>
        <dbReference type="EMBL" id="CNH44746.1"/>
    </source>
</evidence>
<dbReference type="Proteomes" id="UP000044625">
    <property type="component" value="Unassembled WGS sequence"/>
</dbReference>
<evidence type="ECO:0000313" key="3">
    <source>
        <dbReference type="EMBL" id="CRY67660.1"/>
    </source>
</evidence>
<dbReference type="RefSeq" id="WP_049611392.1">
    <property type="nucleotide sequence ID" value="NZ_CAWMMU010000013.1"/>
</dbReference>
<name>A0A0T9P4M2_9GAMM</name>